<dbReference type="AlphaFoldDB" id="A0AAV9ZFN4"/>
<sequence>MVNRSASLSGEAGWPREDICYAFHVSPRSLYRWRSIFEEFGKRIIGLEVLNAAKEVYFHDSSVMLDELAWHLAIHYDIAISISALQATLARARLTRKVLQTIAVERDEAQRTEYRGCIRDLDESSKDERTLARHHGRAPVGQPAIHPHQFMRDDRYTLTAAMSTQGYIATRIVEGSMECMPVMNPYPRRPKCIMILFLPPYSPDLNPIEESFST</sequence>
<dbReference type="PANTHER" id="PTHR46564:SF1">
    <property type="entry name" value="TRANSPOSASE"/>
    <property type="match status" value="1"/>
</dbReference>
<dbReference type="EMBL" id="JAWWNJ010000151">
    <property type="protein sequence ID" value="KAK6981282.1"/>
    <property type="molecule type" value="Genomic_DNA"/>
</dbReference>
<evidence type="ECO:0000313" key="2">
    <source>
        <dbReference type="Proteomes" id="UP001362999"/>
    </source>
</evidence>
<accession>A0AAV9ZFN4</accession>
<proteinExistence type="predicted"/>
<gene>
    <name evidence="1" type="ORF">R3P38DRAFT_3114365</name>
</gene>
<keyword evidence="2" id="KW-1185">Reference proteome</keyword>
<dbReference type="Proteomes" id="UP001362999">
    <property type="component" value="Unassembled WGS sequence"/>
</dbReference>
<reference evidence="1 2" key="1">
    <citation type="journal article" date="2024" name="J Genomics">
        <title>Draft genome sequencing and assembly of Favolaschia claudopus CIRM-BRFM 2984 isolated from oak limbs.</title>
        <authorList>
            <person name="Navarro D."/>
            <person name="Drula E."/>
            <person name="Chaduli D."/>
            <person name="Cazenave R."/>
            <person name="Ahrendt S."/>
            <person name="Wang J."/>
            <person name="Lipzen A."/>
            <person name="Daum C."/>
            <person name="Barry K."/>
            <person name="Grigoriev I.V."/>
            <person name="Favel A."/>
            <person name="Rosso M.N."/>
            <person name="Martin F."/>
        </authorList>
    </citation>
    <scope>NUCLEOTIDE SEQUENCE [LARGE SCALE GENOMIC DNA]</scope>
    <source>
        <strain evidence="1 2">CIRM-BRFM 2984</strain>
    </source>
</reference>
<evidence type="ECO:0000313" key="1">
    <source>
        <dbReference type="EMBL" id="KAK6981282.1"/>
    </source>
</evidence>
<comment type="caution">
    <text evidence="1">The sequence shown here is derived from an EMBL/GenBank/DDBJ whole genome shotgun (WGS) entry which is preliminary data.</text>
</comment>
<name>A0AAV9ZFN4_9AGAR</name>
<feature type="non-terminal residue" evidence="1">
    <location>
        <position position="214"/>
    </location>
</feature>
<dbReference type="PANTHER" id="PTHR46564">
    <property type="entry name" value="TRANSPOSASE"/>
    <property type="match status" value="1"/>
</dbReference>
<protein>
    <submittedName>
        <fullName evidence="1">Tc1-mariner class transposase</fullName>
    </submittedName>
</protein>
<organism evidence="1 2">
    <name type="scientific">Favolaschia claudopus</name>
    <dbReference type="NCBI Taxonomy" id="2862362"/>
    <lineage>
        <taxon>Eukaryota</taxon>
        <taxon>Fungi</taxon>
        <taxon>Dikarya</taxon>
        <taxon>Basidiomycota</taxon>
        <taxon>Agaricomycotina</taxon>
        <taxon>Agaricomycetes</taxon>
        <taxon>Agaricomycetidae</taxon>
        <taxon>Agaricales</taxon>
        <taxon>Marasmiineae</taxon>
        <taxon>Mycenaceae</taxon>
        <taxon>Favolaschia</taxon>
    </lineage>
</organism>